<evidence type="ECO:0000256" key="2">
    <source>
        <dbReference type="ARBA" id="ARBA00007365"/>
    </source>
</evidence>
<dbReference type="InterPro" id="IPR020892">
    <property type="entry name" value="Cyclophilin-type_PPIase_CS"/>
</dbReference>
<dbReference type="Pfam" id="PF00160">
    <property type="entry name" value="Pro_isomerase"/>
    <property type="match status" value="1"/>
</dbReference>
<dbReference type="CDD" id="cd00317">
    <property type="entry name" value="cyclophilin"/>
    <property type="match status" value="1"/>
</dbReference>
<dbReference type="InterPro" id="IPR024936">
    <property type="entry name" value="Cyclophilin-type_PPIase"/>
</dbReference>
<comment type="catalytic activity">
    <reaction evidence="5">
        <text>[protein]-peptidylproline (omega=180) = [protein]-peptidylproline (omega=0)</text>
        <dbReference type="Rhea" id="RHEA:16237"/>
        <dbReference type="Rhea" id="RHEA-COMP:10747"/>
        <dbReference type="Rhea" id="RHEA-COMP:10748"/>
        <dbReference type="ChEBI" id="CHEBI:83833"/>
        <dbReference type="ChEBI" id="CHEBI:83834"/>
        <dbReference type="EC" id="5.2.1.8"/>
    </reaction>
</comment>
<keyword evidence="4 5" id="KW-0413">Isomerase</keyword>
<dbReference type="InterPro" id="IPR029000">
    <property type="entry name" value="Cyclophilin-like_dom_sf"/>
</dbReference>
<comment type="function">
    <text evidence="1 5">PPIases accelerate the folding of proteins. It catalyzes the cis-trans isomerization of proline imidic peptide bonds in oligopeptides.</text>
</comment>
<dbReference type="PANTHER" id="PTHR45625:SF4">
    <property type="entry name" value="PEPTIDYLPROLYL ISOMERASE DOMAIN AND WD REPEAT-CONTAINING PROTEIN 1"/>
    <property type="match status" value="1"/>
</dbReference>
<evidence type="ECO:0000259" key="6">
    <source>
        <dbReference type="PROSITE" id="PS50072"/>
    </source>
</evidence>
<name>A0A1G2F3K5_9BACT</name>
<feature type="domain" description="PPIase cyclophilin-type" evidence="6">
    <location>
        <begin position="1"/>
        <end position="155"/>
    </location>
</feature>
<dbReference type="PANTHER" id="PTHR45625">
    <property type="entry name" value="PEPTIDYL-PROLYL CIS-TRANS ISOMERASE-RELATED"/>
    <property type="match status" value="1"/>
</dbReference>
<sequence>MKHLISIKTNFGEIQFETYDSDAPKTAANFIALANKGFYDGLTFHRVIKGFMIQGGDPNGNGAGGPGYQFEDELNSQTESYKAGYTKGTVVMANAGPNTNGSQFFIMLENYPLPHNYTIFGKVVKGQDIVDKIGNVKTDSQDKPLSPVIMEKVAAED</sequence>
<proteinExistence type="inferred from homology"/>
<dbReference type="SUPFAM" id="SSF50891">
    <property type="entry name" value="Cyclophilin-like"/>
    <property type="match status" value="1"/>
</dbReference>
<dbReference type="GO" id="GO:0006457">
    <property type="term" value="P:protein folding"/>
    <property type="evidence" value="ECO:0007669"/>
    <property type="project" value="InterPro"/>
</dbReference>
<evidence type="ECO:0000313" key="7">
    <source>
        <dbReference type="EMBL" id="OGZ32573.1"/>
    </source>
</evidence>
<dbReference type="EMBL" id="MHMS01000006">
    <property type="protein sequence ID" value="OGZ32573.1"/>
    <property type="molecule type" value="Genomic_DNA"/>
</dbReference>
<dbReference type="PROSITE" id="PS50072">
    <property type="entry name" value="CSA_PPIASE_2"/>
    <property type="match status" value="1"/>
</dbReference>
<dbReference type="AlphaFoldDB" id="A0A1G2F3K5"/>
<dbReference type="PROSITE" id="PS00170">
    <property type="entry name" value="CSA_PPIASE_1"/>
    <property type="match status" value="1"/>
</dbReference>
<reference evidence="7 8" key="1">
    <citation type="journal article" date="2016" name="Nat. Commun.">
        <title>Thousands of microbial genomes shed light on interconnected biogeochemical processes in an aquifer system.</title>
        <authorList>
            <person name="Anantharaman K."/>
            <person name="Brown C.T."/>
            <person name="Hug L.A."/>
            <person name="Sharon I."/>
            <person name="Castelle C.J."/>
            <person name="Probst A.J."/>
            <person name="Thomas B.C."/>
            <person name="Singh A."/>
            <person name="Wilkins M.J."/>
            <person name="Karaoz U."/>
            <person name="Brodie E.L."/>
            <person name="Williams K.H."/>
            <person name="Hubbard S.S."/>
            <person name="Banfield J.F."/>
        </authorList>
    </citation>
    <scope>NUCLEOTIDE SEQUENCE [LARGE SCALE GENOMIC DNA]</scope>
</reference>
<dbReference type="EC" id="5.2.1.8" evidence="5"/>
<dbReference type="Proteomes" id="UP000176787">
    <property type="component" value="Unassembled WGS sequence"/>
</dbReference>
<evidence type="ECO:0000313" key="8">
    <source>
        <dbReference type="Proteomes" id="UP000176787"/>
    </source>
</evidence>
<comment type="caution">
    <text evidence="7">The sequence shown here is derived from an EMBL/GenBank/DDBJ whole genome shotgun (WGS) entry which is preliminary data.</text>
</comment>
<comment type="similarity">
    <text evidence="2 5">Belongs to the cyclophilin-type PPIase family.</text>
</comment>
<dbReference type="Gene3D" id="2.40.100.10">
    <property type="entry name" value="Cyclophilin-like"/>
    <property type="match status" value="1"/>
</dbReference>
<dbReference type="PIRSF" id="PIRSF001467">
    <property type="entry name" value="Peptidylpro_ismrse"/>
    <property type="match status" value="1"/>
</dbReference>
<dbReference type="STRING" id="1801726.A3H02_00100"/>
<dbReference type="InterPro" id="IPR044666">
    <property type="entry name" value="Cyclophilin_A-like"/>
</dbReference>
<evidence type="ECO:0000256" key="4">
    <source>
        <dbReference type="ARBA" id="ARBA00023235"/>
    </source>
</evidence>
<evidence type="ECO:0000256" key="5">
    <source>
        <dbReference type="RuleBase" id="RU363019"/>
    </source>
</evidence>
<accession>A0A1G2F3K5</accession>
<evidence type="ECO:0000256" key="3">
    <source>
        <dbReference type="ARBA" id="ARBA00023110"/>
    </source>
</evidence>
<evidence type="ECO:0000256" key="1">
    <source>
        <dbReference type="ARBA" id="ARBA00002388"/>
    </source>
</evidence>
<gene>
    <name evidence="7" type="ORF">A3H02_00100</name>
</gene>
<keyword evidence="3 5" id="KW-0697">Rotamase</keyword>
<protein>
    <recommendedName>
        <fullName evidence="5">Peptidyl-prolyl cis-trans isomerase</fullName>
        <shortName evidence="5">PPIase</shortName>
        <ecNumber evidence="5">5.2.1.8</ecNumber>
    </recommendedName>
</protein>
<dbReference type="GO" id="GO:0003755">
    <property type="term" value="F:peptidyl-prolyl cis-trans isomerase activity"/>
    <property type="evidence" value="ECO:0007669"/>
    <property type="project" value="UniProtKB-UniRule"/>
</dbReference>
<dbReference type="PRINTS" id="PR00153">
    <property type="entry name" value="CSAPPISMRASE"/>
</dbReference>
<organism evidence="7 8">
    <name type="scientific">Candidatus Niyogibacteria bacterium RIFCSPLOWO2_12_FULL_41_13</name>
    <dbReference type="NCBI Taxonomy" id="1801726"/>
    <lineage>
        <taxon>Bacteria</taxon>
        <taxon>Candidatus Niyogiibacteriota</taxon>
    </lineage>
</organism>
<dbReference type="InterPro" id="IPR002130">
    <property type="entry name" value="Cyclophilin-type_PPIase_dom"/>
</dbReference>